<feature type="compositionally biased region" description="Low complexity" evidence="1">
    <location>
        <begin position="618"/>
        <end position="628"/>
    </location>
</feature>
<evidence type="ECO:0000313" key="2">
    <source>
        <dbReference type="EMBL" id="KAK5952008.1"/>
    </source>
</evidence>
<feature type="region of interest" description="Disordered" evidence="1">
    <location>
        <begin position="797"/>
        <end position="896"/>
    </location>
</feature>
<feature type="region of interest" description="Disordered" evidence="1">
    <location>
        <begin position="702"/>
        <end position="759"/>
    </location>
</feature>
<feature type="compositionally biased region" description="Pro residues" evidence="1">
    <location>
        <begin position="480"/>
        <end position="495"/>
    </location>
</feature>
<feature type="compositionally biased region" description="Basic and acidic residues" evidence="1">
    <location>
        <begin position="339"/>
        <end position="359"/>
    </location>
</feature>
<feature type="compositionally biased region" description="Basic and acidic residues" evidence="1">
    <location>
        <begin position="710"/>
        <end position="724"/>
    </location>
</feature>
<feature type="compositionally biased region" description="Polar residues" evidence="1">
    <location>
        <begin position="882"/>
        <end position="896"/>
    </location>
</feature>
<feature type="compositionally biased region" description="Basic and acidic residues" evidence="1">
    <location>
        <begin position="797"/>
        <end position="806"/>
    </location>
</feature>
<accession>A0AAN8ECH0</accession>
<feature type="compositionally biased region" description="Basic and acidic residues" evidence="1">
    <location>
        <begin position="568"/>
        <end position="585"/>
    </location>
</feature>
<feature type="region of interest" description="Disordered" evidence="1">
    <location>
        <begin position="568"/>
        <end position="654"/>
    </location>
</feature>
<organism evidence="2 3">
    <name type="scientific">Knufia fluminis</name>
    <dbReference type="NCBI Taxonomy" id="191047"/>
    <lineage>
        <taxon>Eukaryota</taxon>
        <taxon>Fungi</taxon>
        <taxon>Dikarya</taxon>
        <taxon>Ascomycota</taxon>
        <taxon>Pezizomycotina</taxon>
        <taxon>Eurotiomycetes</taxon>
        <taxon>Chaetothyriomycetidae</taxon>
        <taxon>Chaetothyriales</taxon>
        <taxon>Trichomeriaceae</taxon>
        <taxon>Knufia</taxon>
    </lineage>
</organism>
<feature type="region of interest" description="Disordered" evidence="1">
    <location>
        <begin position="461"/>
        <end position="504"/>
    </location>
</feature>
<feature type="compositionally biased region" description="Low complexity" evidence="1">
    <location>
        <begin position="298"/>
        <end position="310"/>
    </location>
</feature>
<feature type="compositionally biased region" description="Low complexity" evidence="1">
    <location>
        <begin position="726"/>
        <end position="738"/>
    </location>
</feature>
<feature type="region of interest" description="Disordered" evidence="1">
    <location>
        <begin position="388"/>
        <end position="423"/>
    </location>
</feature>
<feature type="region of interest" description="Disordered" evidence="1">
    <location>
        <begin position="909"/>
        <end position="1030"/>
    </location>
</feature>
<feature type="compositionally biased region" description="Polar residues" evidence="1">
    <location>
        <begin position="640"/>
        <end position="650"/>
    </location>
</feature>
<proteinExistence type="predicted"/>
<dbReference type="Proteomes" id="UP001316803">
    <property type="component" value="Unassembled WGS sequence"/>
</dbReference>
<feature type="compositionally biased region" description="Polar residues" evidence="1">
    <location>
        <begin position="980"/>
        <end position="993"/>
    </location>
</feature>
<gene>
    <name evidence="2" type="ORF">OHC33_006894</name>
</gene>
<feature type="compositionally biased region" description="Polar residues" evidence="1">
    <location>
        <begin position="847"/>
        <end position="861"/>
    </location>
</feature>
<feature type="compositionally biased region" description="Low complexity" evidence="1">
    <location>
        <begin position="812"/>
        <end position="824"/>
    </location>
</feature>
<protein>
    <submittedName>
        <fullName evidence="2">Uncharacterized protein</fullName>
    </submittedName>
</protein>
<sequence>MALDSLWEASFPDRSRPALYSSAERADDGWLPLTDADDFLVDSLAGLDPAQLYALTANNAEALQKAQQEWTQLERLAQHLKTRDPFSVHYKDPQELPRQEIFEERKEAVLYNYKYEAHRRMLPARFTISENVTDQEKFDCREPPEPFSQGGFIPNEKQYKSLMSAAKSEGREKNPDNQKPYETNFAFEDRPPGTWVAKMLQPEAPPPPRTRAREAALNGGVNPSDRLTRFNGEKVPPTRGLSTAPTDVASPRSRVSTPVGGASPALKKRKIDAVDVTGALPKKKHPNQYTKRREAEEAAQLAAAQDAASQNGQPVPMQLDQTPPEVLPVKKKHPNQYTKRREREEAERRAREESERQAQEQDDALESSYQASLERDRAYRMVYDPVRYVSPAPPAAPTGPQINPATGKPKHPNQYTKRREREEAERLAALHHANATTAGFVHSRSGTPSWMSHPPPYPHAPPYHYPQPHPYAQAPALNGRPPPTVSQPAAPPQPQPQARSSIDTSKMNKEELRTHVFKDTELVALLEKDHAWIHDDPDAAAAWKAKILNSDYPVRTWAMLRKWKEWRAEGKDKRPRDKDGNRIREPVVAANTNGTDADGDAEMADVESAAVSATEDISQAPPATSAQAPAPPASAPSAAHNISFSQSPTKRPTRLRTRATGLDSPQALPTSPLVNGINARDLDFIDQPSSLSFNSKLQSMDQLDSNAKVDSWRHQDTPQREQESRTQTPTQTQAQRQTEYAANTRAGKGALRQLPRVQIQGTEDELYPSSAEHDVDMDVDGDVEQEGMLKEVPHELKTEEHPHGSDEDSENDGSSPSERSSSPSTDPGERDTAYRSGTRSRPHPRNAHTNTSTLAALNGSSIRGGEGEPIRRTRSRMSTRSLLNTNRLDNAGDLNTNAVASNAENLDVTSIRRTRSREQAQQQDLLKENTTTTTTRSTRTRSREQPQPQTQTQPDRTNTVSPIAITKRSLRPNPPKRTLTGDTGTDSEMETGTNGNGVAATPTRRSLRNAERGVNGAGIENAGRRESVGT</sequence>
<feature type="region of interest" description="Disordered" evidence="1">
    <location>
        <begin position="203"/>
        <end position="372"/>
    </location>
</feature>
<evidence type="ECO:0000256" key="1">
    <source>
        <dbReference type="SAM" id="MobiDB-lite"/>
    </source>
</evidence>
<reference evidence="2 3" key="1">
    <citation type="submission" date="2022-12" db="EMBL/GenBank/DDBJ databases">
        <title>Genomic features and morphological characterization of a novel Knufia sp. strain isolated from spacecraft assembly facility.</title>
        <authorList>
            <person name="Teixeira M."/>
            <person name="Chander A.M."/>
            <person name="Stajich J.E."/>
            <person name="Venkateswaran K."/>
        </authorList>
    </citation>
    <scope>NUCLEOTIDE SEQUENCE [LARGE SCALE GENOMIC DNA]</scope>
    <source>
        <strain evidence="2 3">FJI-L2-BK-P2</strain>
    </source>
</reference>
<keyword evidence="3" id="KW-1185">Reference proteome</keyword>
<feature type="compositionally biased region" description="Basic residues" evidence="1">
    <location>
        <begin position="329"/>
        <end position="338"/>
    </location>
</feature>
<evidence type="ECO:0000313" key="3">
    <source>
        <dbReference type="Proteomes" id="UP001316803"/>
    </source>
</evidence>
<feature type="compositionally biased region" description="Low complexity" evidence="1">
    <location>
        <begin position="945"/>
        <end position="957"/>
    </location>
</feature>
<name>A0AAN8ECH0_9EURO</name>
<dbReference type="AlphaFoldDB" id="A0AAN8ECH0"/>
<dbReference type="EMBL" id="JAKLMC020000017">
    <property type="protein sequence ID" value="KAK5952008.1"/>
    <property type="molecule type" value="Genomic_DNA"/>
</dbReference>
<feature type="region of interest" description="Disordered" evidence="1">
    <location>
        <begin position="164"/>
        <end position="188"/>
    </location>
</feature>
<comment type="caution">
    <text evidence="2">The sequence shown here is derived from an EMBL/GenBank/DDBJ whole genome shotgun (WGS) entry which is preliminary data.</text>
</comment>